<evidence type="ECO:0000256" key="3">
    <source>
        <dbReference type="ARBA" id="ARBA00023033"/>
    </source>
</evidence>
<dbReference type="PANTHER" id="PTHR13789:SF309">
    <property type="entry name" value="PUTATIVE (AFU_ORTHOLOGUE AFUA_6G14510)-RELATED"/>
    <property type="match status" value="1"/>
</dbReference>
<reference evidence="4" key="1">
    <citation type="submission" date="2023-01" db="EMBL/GenBank/DDBJ databases">
        <authorList>
            <person name="Piombo E."/>
        </authorList>
    </citation>
    <scope>NUCLEOTIDE SEQUENCE</scope>
</reference>
<comment type="caution">
    <text evidence="4">The sequence shown here is derived from an EMBL/GenBank/DDBJ whole genome shotgun (WGS) entry which is preliminary data.</text>
</comment>
<organism evidence="4 5">
    <name type="scientific">Clonostachys chloroleuca</name>
    <dbReference type="NCBI Taxonomy" id="1926264"/>
    <lineage>
        <taxon>Eukaryota</taxon>
        <taxon>Fungi</taxon>
        <taxon>Dikarya</taxon>
        <taxon>Ascomycota</taxon>
        <taxon>Pezizomycotina</taxon>
        <taxon>Sordariomycetes</taxon>
        <taxon>Hypocreomycetidae</taxon>
        <taxon>Hypocreales</taxon>
        <taxon>Bionectriaceae</taxon>
        <taxon>Clonostachys</taxon>
    </lineage>
</organism>
<dbReference type="InterPro" id="IPR050493">
    <property type="entry name" value="FAD-dep_Monooxygenase_BioMet"/>
</dbReference>
<sequence length="259" mass="29214">VGVGEEQSLTTSGTDRKGRRWKTNAVLGYDAHQDVPDRLHYTARFHRAHLQKVLLDAVPKIVIHLKKRIVGLEPDHNSVTINFEDGSSVTLDLVVVSDGIHSAICQQLLPDHKNFLTGWTSFRAVYDVSLLKRFRDSQELEIPTEARHYAENKSDWTPTVRALIEAAPSVFNSRIVLTGDAAHPIDHAGFRADMTIDDALALFMALERIQLSSETKGTDLENALNLFQTSIYGKHISEEQILEWVRGRENTAWIHEDDN</sequence>
<evidence type="ECO:0000256" key="1">
    <source>
        <dbReference type="ARBA" id="ARBA00007992"/>
    </source>
</evidence>
<dbReference type="InterPro" id="IPR036188">
    <property type="entry name" value="FAD/NAD-bd_sf"/>
</dbReference>
<gene>
    <name evidence="4" type="ORF">CCHLO57077_00016920</name>
</gene>
<comment type="similarity">
    <text evidence="1">Belongs to the paxM FAD-dependent monooxygenase family.</text>
</comment>
<evidence type="ECO:0000313" key="5">
    <source>
        <dbReference type="Proteomes" id="UP001160390"/>
    </source>
</evidence>
<dbReference type="EMBL" id="CABFNP030000832">
    <property type="protein sequence ID" value="CAI6088475.1"/>
    <property type="molecule type" value="Genomic_DNA"/>
</dbReference>
<dbReference type="AlphaFoldDB" id="A0AA35M1M6"/>
<proteinExistence type="inferred from homology"/>
<dbReference type="Proteomes" id="UP001160390">
    <property type="component" value="Unassembled WGS sequence"/>
</dbReference>
<dbReference type="SUPFAM" id="SSF51905">
    <property type="entry name" value="FAD/NAD(P)-binding domain"/>
    <property type="match status" value="1"/>
</dbReference>
<evidence type="ECO:0000256" key="2">
    <source>
        <dbReference type="ARBA" id="ARBA00023002"/>
    </source>
</evidence>
<keyword evidence="3" id="KW-0503">Monooxygenase</keyword>
<dbReference type="PANTHER" id="PTHR13789">
    <property type="entry name" value="MONOOXYGENASE"/>
    <property type="match status" value="1"/>
</dbReference>
<evidence type="ECO:0008006" key="6">
    <source>
        <dbReference type="Google" id="ProtNLM"/>
    </source>
</evidence>
<dbReference type="GO" id="GO:0004497">
    <property type="term" value="F:monooxygenase activity"/>
    <property type="evidence" value="ECO:0007669"/>
    <property type="project" value="UniProtKB-KW"/>
</dbReference>
<feature type="non-terminal residue" evidence="4">
    <location>
        <position position="1"/>
    </location>
</feature>
<evidence type="ECO:0000313" key="4">
    <source>
        <dbReference type="EMBL" id="CAI6088475.1"/>
    </source>
</evidence>
<protein>
    <recommendedName>
        <fullName evidence="6">FAD-binding domain-containing protein</fullName>
    </recommendedName>
</protein>
<accession>A0AA35M1M6</accession>
<name>A0AA35M1M6_9HYPO</name>
<keyword evidence="5" id="KW-1185">Reference proteome</keyword>
<dbReference type="Gene3D" id="3.50.50.60">
    <property type="entry name" value="FAD/NAD(P)-binding domain"/>
    <property type="match status" value="2"/>
</dbReference>
<keyword evidence="2" id="KW-0560">Oxidoreductase</keyword>